<sequence>MEPLTLAGTLATVVGLLSNFKAERSSASLDAFIEWLRESHHTGLAETIVRNKALSDELAKLLSVNHQDLVSRLNALQDQIASIASSIEGFGGLVDVLDATPKLSRQARSILRQIVESRAQYALEHKLSTGQPPEFLFIGGPASGEIRYDEPQFMNEDLDSLVVAGLLRVELASKGSRKFSATREAAEFVRRIG</sequence>
<proteinExistence type="predicted"/>
<dbReference type="RefSeq" id="WP_003074466.1">
    <property type="nucleotide sequence ID" value="NZ_BBJZ01000024.1"/>
</dbReference>
<keyword evidence="2" id="KW-1185">Reference proteome</keyword>
<dbReference type="AlphaFoldDB" id="A0A8B4S564"/>
<gene>
    <name evidence="1" type="ORF">NCTC10698_02926</name>
</gene>
<dbReference type="EMBL" id="UFXL01000001">
    <property type="protein sequence ID" value="SUY78016.1"/>
    <property type="molecule type" value="Genomic_DNA"/>
</dbReference>
<evidence type="ECO:0000313" key="1">
    <source>
        <dbReference type="EMBL" id="SUY78016.1"/>
    </source>
</evidence>
<dbReference type="Proteomes" id="UP000255070">
    <property type="component" value="Unassembled WGS sequence"/>
</dbReference>
<dbReference type="GeneID" id="63998966"/>
<protein>
    <submittedName>
        <fullName evidence="1">Uncharacterized protein</fullName>
    </submittedName>
</protein>
<name>A0A8B4S564_COMTE</name>
<accession>A0A8B4S564</accession>
<evidence type="ECO:0000313" key="2">
    <source>
        <dbReference type="Proteomes" id="UP000255070"/>
    </source>
</evidence>
<comment type="caution">
    <text evidence="1">The sequence shown here is derived from an EMBL/GenBank/DDBJ whole genome shotgun (WGS) entry which is preliminary data.</text>
</comment>
<reference evidence="1 2" key="1">
    <citation type="submission" date="2018-06" db="EMBL/GenBank/DDBJ databases">
        <authorList>
            <consortium name="Pathogen Informatics"/>
            <person name="Doyle S."/>
        </authorList>
    </citation>
    <scope>NUCLEOTIDE SEQUENCE [LARGE SCALE GENOMIC DNA]</scope>
    <source>
        <strain evidence="1 2">NCTC10698</strain>
    </source>
</reference>
<organism evidence="1 2">
    <name type="scientific">Comamonas testosteroni</name>
    <name type="common">Pseudomonas testosteroni</name>
    <dbReference type="NCBI Taxonomy" id="285"/>
    <lineage>
        <taxon>Bacteria</taxon>
        <taxon>Pseudomonadati</taxon>
        <taxon>Pseudomonadota</taxon>
        <taxon>Betaproteobacteria</taxon>
        <taxon>Burkholderiales</taxon>
        <taxon>Comamonadaceae</taxon>
        <taxon>Comamonas</taxon>
    </lineage>
</organism>